<gene>
    <name evidence="1" type="ORF">BU072_00815</name>
</gene>
<dbReference type="Proteomes" id="UP000241209">
    <property type="component" value="Unassembled WGS sequence"/>
</dbReference>
<dbReference type="STRING" id="1167632.GCA_000286335_00294"/>
<dbReference type="InterPro" id="IPR010315">
    <property type="entry name" value="DUF915_hydro-like"/>
</dbReference>
<keyword evidence="1" id="KW-0378">Hydrolase</keyword>
<dbReference type="Pfam" id="PF06028">
    <property type="entry name" value="DUF915"/>
    <property type="match status" value="1"/>
</dbReference>
<accession>A0A2T4PXA9</accession>
<proteinExistence type="predicted"/>
<sequence>MKKLWILGIGLIVVVVMTIGYIFTNADGQKQPDVKKHTAHSKLDRNHTPTLFLHGYGGSANSEKFMVNQAKKKGVTKDVMTAVVSQNGEVELKGKLPKDSTNPIVQIELENNQQGDLDENAKWFKNVLIQLQKEYKIKKFNFVGHSMGNLSFAKYMLANGKDQTLPQLNKQVNIAGTFNGVLNINEQVNEISVDADGKPSRMNPPYPDLLQLKDIYKGKHIEVLNIYGDIKDGTHSDGRVSNSSSKSLKYLLGNSPKSYQESKYEGKKAQHSQLHENREVSNKIIKFLWEK</sequence>
<dbReference type="Gene3D" id="3.40.50.1820">
    <property type="entry name" value="alpha/beta hydrolase"/>
    <property type="match status" value="1"/>
</dbReference>
<name>A0A2T4PXA9_9STAP</name>
<comment type="caution">
    <text evidence="1">The sequence shown here is derived from an EMBL/GenBank/DDBJ whole genome shotgun (WGS) entry which is preliminary data.</text>
</comment>
<reference evidence="1 2" key="1">
    <citation type="journal article" date="2016" name="Front. Microbiol.">
        <title>Comprehensive Phylogenetic Analysis of Bovine Non-aureus Staphylococci Species Based on Whole-Genome Sequencing.</title>
        <authorList>
            <person name="Naushad S."/>
            <person name="Barkema H.W."/>
            <person name="Luby C."/>
            <person name="Condas L.A."/>
            <person name="Nobrega D.B."/>
            <person name="Carson D.A."/>
            <person name="De Buck J."/>
        </authorList>
    </citation>
    <scope>NUCLEOTIDE SEQUENCE [LARGE SCALE GENOMIC DNA]</scope>
    <source>
        <strain evidence="1 2">SNUC 2204</strain>
    </source>
</reference>
<dbReference type="EMBL" id="PZFK01000001">
    <property type="protein sequence ID" value="PTI31170.1"/>
    <property type="molecule type" value="Genomic_DNA"/>
</dbReference>
<dbReference type="SUPFAM" id="SSF53474">
    <property type="entry name" value="alpha/beta-Hydrolases"/>
    <property type="match status" value="1"/>
</dbReference>
<protein>
    <submittedName>
        <fullName evidence="1">Alpha/beta hydrolase</fullName>
    </submittedName>
</protein>
<dbReference type="GO" id="GO:0016787">
    <property type="term" value="F:hydrolase activity"/>
    <property type="evidence" value="ECO:0007669"/>
    <property type="project" value="UniProtKB-KW"/>
</dbReference>
<dbReference type="AlphaFoldDB" id="A0A2T4PXA9"/>
<evidence type="ECO:0000313" key="2">
    <source>
        <dbReference type="Proteomes" id="UP000241209"/>
    </source>
</evidence>
<dbReference type="InterPro" id="IPR029058">
    <property type="entry name" value="AB_hydrolase_fold"/>
</dbReference>
<evidence type="ECO:0000313" key="1">
    <source>
        <dbReference type="EMBL" id="PTI31170.1"/>
    </source>
</evidence>
<organism evidence="1 2">
    <name type="scientific">Mammaliicoccus vitulinus</name>
    <dbReference type="NCBI Taxonomy" id="71237"/>
    <lineage>
        <taxon>Bacteria</taxon>
        <taxon>Bacillati</taxon>
        <taxon>Bacillota</taxon>
        <taxon>Bacilli</taxon>
        <taxon>Bacillales</taxon>
        <taxon>Staphylococcaceae</taxon>
        <taxon>Mammaliicoccus</taxon>
    </lineage>
</organism>
<dbReference type="RefSeq" id="WP_107556529.1">
    <property type="nucleotide sequence ID" value="NZ_PZFK01000001.1"/>
</dbReference>